<feature type="compositionally biased region" description="Polar residues" evidence="1">
    <location>
        <begin position="17"/>
        <end position="36"/>
    </location>
</feature>
<feature type="compositionally biased region" description="Polar residues" evidence="1">
    <location>
        <begin position="147"/>
        <end position="158"/>
    </location>
</feature>
<dbReference type="EMBL" id="WMBE01000005">
    <property type="protein sequence ID" value="MDG0867926.1"/>
    <property type="molecule type" value="Genomic_DNA"/>
</dbReference>
<accession>A0AAJ5ZEY1</accession>
<keyword evidence="2" id="KW-1133">Transmembrane helix</keyword>
<evidence type="ECO:0000256" key="1">
    <source>
        <dbReference type="SAM" id="MobiDB-lite"/>
    </source>
</evidence>
<evidence type="ECO:0000313" key="5">
    <source>
        <dbReference type="Proteomes" id="UP001219901"/>
    </source>
</evidence>
<dbReference type="Proteomes" id="UP001321249">
    <property type="component" value="Unassembled WGS sequence"/>
</dbReference>
<reference evidence="5 6" key="1">
    <citation type="submission" date="2019-11" db="EMBL/GenBank/DDBJ databases">
        <authorList>
            <person name="Cho J.-C."/>
        </authorList>
    </citation>
    <scope>NUCLEOTIDE SEQUENCE [LARGE SCALE GENOMIC DNA]</scope>
    <source>
        <strain evidence="4 5">JH1073</strain>
        <strain evidence="3 6">JH702</strain>
    </source>
</reference>
<reference evidence="4" key="2">
    <citation type="journal article" date="2023" name="Nat. Commun.">
        <title>Cultivation of marine bacteria of the SAR202 clade.</title>
        <authorList>
            <person name="Lim Y."/>
            <person name="Seo J.H."/>
            <person name="Giovannoni S.J."/>
            <person name="Kang I."/>
            <person name="Cho J.C."/>
        </authorList>
    </citation>
    <scope>NUCLEOTIDE SEQUENCE</scope>
    <source>
        <strain evidence="4">JH1073</strain>
    </source>
</reference>
<keyword evidence="5" id="KW-1185">Reference proteome</keyword>
<feature type="region of interest" description="Disordered" evidence="1">
    <location>
        <begin position="300"/>
        <end position="320"/>
    </location>
</feature>
<name>A0AAJ5ZEY1_9CHLR</name>
<dbReference type="AlphaFoldDB" id="A0AAJ5ZEY1"/>
<evidence type="ECO:0000256" key="2">
    <source>
        <dbReference type="SAM" id="Phobius"/>
    </source>
</evidence>
<feature type="compositionally biased region" description="Basic and acidic residues" evidence="1">
    <location>
        <begin position="302"/>
        <end position="320"/>
    </location>
</feature>
<feature type="region of interest" description="Disordered" evidence="1">
    <location>
        <begin position="130"/>
        <end position="161"/>
    </location>
</feature>
<sequence length="320" mass="34285">MSFRKTKSPITGDGNCGNATANMTQPPNNSQDQEQQQTANAAILLIGSAADQRKFQLALGRIDELTIAGTRQTGTQTGIQVTIPAEVDALAYLKSVVTSLPGVSVRIQGVMIKTVPTVVCKATAASDRSGSRRFGLLPRRSAPQRRFPSSTRTPQPATFRTEVEGIRQQVVREPIPAPALTEPLQSSSSAASENSLVKPSTLFTGIFFLFGDVELGLAKVMGASNENKTLQNTRLPALTKSAINNSITGLLFMFGDLEVGIQRVRNAKTAFSMKRLTEVSLIFGVASSLISMLAGALFGSEPSEKTDRPELPESEKYDNP</sequence>
<reference evidence="5" key="3">
    <citation type="submission" date="2023-06" db="EMBL/GenBank/DDBJ databases">
        <title>Pangenomics reveal diversification of enzyme families and niche specialization in globally abundant SAR202 bacteria.</title>
        <authorList>
            <person name="Saw J.H.W."/>
        </authorList>
    </citation>
    <scope>NUCLEOTIDE SEQUENCE [LARGE SCALE GENOMIC DNA]</scope>
    <source>
        <strain evidence="5">JH1073</strain>
    </source>
</reference>
<proteinExistence type="predicted"/>
<organism evidence="4 5">
    <name type="scientific">Candidatus Lucifugimonas marina</name>
    <dbReference type="NCBI Taxonomy" id="3038979"/>
    <lineage>
        <taxon>Bacteria</taxon>
        <taxon>Bacillati</taxon>
        <taxon>Chloroflexota</taxon>
        <taxon>Dehalococcoidia</taxon>
        <taxon>SAR202 cluster</taxon>
        <taxon>Candidatus Lucifugimonadales</taxon>
        <taxon>Candidatus Lucifugimonadaceae</taxon>
        <taxon>Candidatus Lucifugimonas</taxon>
    </lineage>
</organism>
<keyword evidence="2" id="KW-0812">Transmembrane</keyword>
<evidence type="ECO:0000313" key="3">
    <source>
        <dbReference type="EMBL" id="MDG0867926.1"/>
    </source>
</evidence>
<dbReference type="EMBL" id="CP046147">
    <property type="protein sequence ID" value="WFG38786.1"/>
    <property type="molecule type" value="Genomic_DNA"/>
</dbReference>
<dbReference type="RefSeq" id="WP_342826928.1">
    <property type="nucleotide sequence ID" value="NZ_CP046146.1"/>
</dbReference>
<gene>
    <name evidence="3" type="ORF">GKO46_12725</name>
    <name evidence="4" type="ORF">GKO48_03895</name>
</gene>
<dbReference type="Proteomes" id="UP001219901">
    <property type="component" value="Chromosome"/>
</dbReference>
<evidence type="ECO:0000313" key="4">
    <source>
        <dbReference type="EMBL" id="WFG38786.1"/>
    </source>
</evidence>
<keyword evidence="2" id="KW-0472">Membrane</keyword>
<evidence type="ECO:0000313" key="6">
    <source>
        <dbReference type="Proteomes" id="UP001321249"/>
    </source>
</evidence>
<protein>
    <submittedName>
        <fullName evidence="4">Uncharacterized protein</fullName>
    </submittedName>
</protein>
<feature type="region of interest" description="Disordered" evidence="1">
    <location>
        <begin position="1"/>
        <end position="36"/>
    </location>
</feature>
<feature type="transmembrane region" description="Helical" evidence="2">
    <location>
        <begin position="279"/>
        <end position="299"/>
    </location>
</feature>